<feature type="compositionally biased region" description="Acidic residues" evidence="1">
    <location>
        <begin position="7"/>
        <end position="21"/>
    </location>
</feature>
<name>A0ABR2ZG04_9AGAR</name>
<gene>
    <name evidence="2" type="ORF">AAF712_013536</name>
</gene>
<reference evidence="2 3" key="1">
    <citation type="submission" date="2024-05" db="EMBL/GenBank/DDBJ databases">
        <title>A draft genome resource for the thread blight pathogen Marasmius tenuissimus strain MS-2.</title>
        <authorList>
            <person name="Yulfo-Soto G.E."/>
            <person name="Baruah I.K."/>
            <person name="Amoako-Attah I."/>
            <person name="Bukari Y."/>
            <person name="Meinhardt L.W."/>
            <person name="Bailey B.A."/>
            <person name="Cohen S.P."/>
        </authorList>
    </citation>
    <scope>NUCLEOTIDE SEQUENCE [LARGE SCALE GENOMIC DNA]</scope>
    <source>
        <strain evidence="2 3">MS-2</strain>
    </source>
</reference>
<evidence type="ECO:0000256" key="1">
    <source>
        <dbReference type="SAM" id="MobiDB-lite"/>
    </source>
</evidence>
<comment type="caution">
    <text evidence="2">The sequence shown here is derived from an EMBL/GenBank/DDBJ whole genome shotgun (WGS) entry which is preliminary data.</text>
</comment>
<proteinExistence type="predicted"/>
<dbReference type="Proteomes" id="UP001437256">
    <property type="component" value="Unassembled WGS sequence"/>
</dbReference>
<sequence length="276" mass="30117">MEKAVEQETEEEDELDSDYEDVPQRAVTSTTTDLGTYGKRKRTPVDDEGALSRSSSRPPPAKKGKTKPEVVIEVILNKTKSGYRECLRPARNKNIKPSELSNEVNKDCGEKILNEVPGDIEPALAADVVRGTKRPRRPTEDADNVGVGQRKRSRDAEKGIISDLDTHGRSGPTAPPLEPSSTEPNQIHNVAKLSQLPPSRCFPPTGQAGESPAVPPPRSIPPELSLSVLKRALEDISSDLRYDRIDVPTAMVKFDEVAERIGRRASLCVVPSKAAT</sequence>
<dbReference type="EMBL" id="JBBXMP010000211">
    <property type="protein sequence ID" value="KAL0059703.1"/>
    <property type="molecule type" value="Genomic_DNA"/>
</dbReference>
<protein>
    <submittedName>
        <fullName evidence="2">Uncharacterized protein</fullName>
    </submittedName>
</protein>
<organism evidence="2 3">
    <name type="scientific">Marasmius tenuissimus</name>
    <dbReference type="NCBI Taxonomy" id="585030"/>
    <lineage>
        <taxon>Eukaryota</taxon>
        <taxon>Fungi</taxon>
        <taxon>Dikarya</taxon>
        <taxon>Basidiomycota</taxon>
        <taxon>Agaricomycotina</taxon>
        <taxon>Agaricomycetes</taxon>
        <taxon>Agaricomycetidae</taxon>
        <taxon>Agaricales</taxon>
        <taxon>Marasmiineae</taxon>
        <taxon>Marasmiaceae</taxon>
        <taxon>Marasmius</taxon>
    </lineage>
</organism>
<feature type="compositionally biased region" description="Basic and acidic residues" evidence="1">
    <location>
        <begin position="154"/>
        <end position="168"/>
    </location>
</feature>
<accession>A0ABR2ZG04</accession>
<feature type="region of interest" description="Disordered" evidence="1">
    <location>
        <begin position="1"/>
        <end position="69"/>
    </location>
</feature>
<evidence type="ECO:0000313" key="3">
    <source>
        <dbReference type="Proteomes" id="UP001437256"/>
    </source>
</evidence>
<evidence type="ECO:0000313" key="2">
    <source>
        <dbReference type="EMBL" id="KAL0059703.1"/>
    </source>
</evidence>
<feature type="compositionally biased region" description="Polar residues" evidence="1">
    <location>
        <begin position="179"/>
        <end position="188"/>
    </location>
</feature>
<feature type="region of interest" description="Disordered" evidence="1">
    <location>
        <begin position="116"/>
        <end position="220"/>
    </location>
</feature>
<keyword evidence="3" id="KW-1185">Reference proteome</keyword>